<name>A0ABS4MCK4_9LACO</name>
<gene>
    <name evidence="1" type="ORF">J2Z60_000578</name>
</gene>
<keyword evidence="2" id="KW-1185">Reference proteome</keyword>
<protein>
    <submittedName>
        <fullName evidence="1">mRNA interferase YafQ</fullName>
        <ecNumber evidence="1">3.1.-.-</ecNumber>
    </submittedName>
</protein>
<evidence type="ECO:0000313" key="1">
    <source>
        <dbReference type="EMBL" id="MBP2057414.1"/>
    </source>
</evidence>
<comment type="caution">
    <text evidence="1">The sequence shown here is derived from an EMBL/GenBank/DDBJ whole genome shotgun (WGS) entry which is preliminary data.</text>
</comment>
<dbReference type="EC" id="3.1.-.-" evidence="1"/>
<sequence length="117" mass="13763">MKPRKSFTEHLRYLSKLDPTIVDEVKDAIDILLNGETLPDEFQDHDSVRKLSGYSKFHLRDTPKGERPPETNNVVIIYKIEFQDLILVAVDIGSHLKMFSHENQKKKYRKPRNNEKE</sequence>
<dbReference type="Gene3D" id="3.30.2310.20">
    <property type="entry name" value="RelE-like"/>
    <property type="match status" value="1"/>
</dbReference>
<dbReference type="InterPro" id="IPR035093">
    <property type="entry name" value="RelE/ParE_toxin_dom_sf"/>
</dbReference>
<dbReference type="GO" id="GO:0016787">
    <property type="term" value="F:hydrolase activity"/>
    <property type="evidence" value="ECO:0007669"/>
    <property type="project" value="UniProtKB-KW"/>
</dbReference>
<organism evidence="1 2">
    <name type="scientific">Lactobacillus colini</name>
    <dbReference type="NCBI Taxonomy" id="1819254"/>
    <lineage>
        <taxon>Bacteria</taxon>
        <taxon>Bacillati</taxon>
        <taxon>Bacillota</taxon>
        <taxon>Bacilli</taxon>
        <taxon>Lactobacillales</taxon>
        <taxon>Lactobacillaceae</taxon>
        <taxon>Lactobacillus</taxon>
    </lineage>
</organism>
<dbReference type="Proteomes" id="UP001519292">
    <property type="component" value="Unassembled WGS sequence"/>
</dbReference>
<dbReference type="SUPFAM" id="SSF143011">
    <property type="entry name" value="RelE-like"/>
    <property type="match status" value="1"/>
</dbReference>
<proteinExistence type="predicted"/>
<dbReference type="Pfam" id="PF15738">
    <property type="entry name" value="YafQ_toxin"/>
    <property type="match status" value="1"/>
</dbReference>
<evidence type="ECO:0000313" key="2">
    <source>
        <dbReference type="Proteomes" id="UP001519292"/>
    </source>
</evidence>
<reference evidence="1 2" key="1">
    <citation type="submission" date="2021-03" db="EMBL/GenBank/DDBJ databases">
        <title>Genomic Encyclopedia of Type Strains, Phase IV (KMG-IV): sequencing the most valuable type-strain genomes for metagenomic binning, comparative biology and taxonomic classification.</title>
        <authorList>
            <person name="Goeker M."/>
        </authorList>
    </citation>
    <scope>NUCLEOTIDE SEQUENCE [LARGE SCALE GENOMIC DNA]</scope>
    <source>
        <strain evidence="1 2">DSM 101872</strain>
    </source>
</reference>
<dbReference type="InterPro" id="IPR004386">
    <property type="entry name" value="Toxin_YafQ-like"/>
</dbReference>
<dbReference type="RefSeq" id="WP_245328691.1">
    <property type="nucleotide sequence ID" value="NZ_JAGGLU010000002.1"/>
</dbReference>
<keyword evidence="1" id="KW-0378">Hydrolase</keyword>
<accession>A0ABS4MCK4</accession>
<dbReference type="EMBL" id="JAGGLU010000002">
    <property type="protein sequence ID" value="MBP2057414.1"/>
    <property type="molecule type" value="Genomic_DNA"/>
</dbReference>